<proteinExistence type="predicted"/>
<dbReference type="GO" id="GO:0015679">
    <property type="term" value="P:plasma membrane copper ion transport"/>
    <property type="evidence" value="ECO:0007669"/>
    <property type="project" value="TreeGrafter"/>
</dbReference>
<dbReference type="InterPro" id="IPR058647">
    <property type="entry name" value="BSH_CzcB-like"/>
</dbReference>
<evidence type="ECO:0000259" key="4">
    <source>
        <dbReference type="Pfam" id="PF25973"/>
    </source>
</evidence>
<dbReference type="InterPro" id="IPR051909">
    <property type="entry name" value="MFP_Cation_Efflux"/>
</dbReference>
<name>A0A6M5Z3Z3_9BACT</name>
<dbReference type="Proteomes" id="UP000503447">
    <property type="component" value="Chromosome"/>
</dbReference>
<dbReference type="GO" id="GO:0030288">
    <property type="term" value="C:outer membrane-bounded periplasmic space"/>
    <property type="evidence" value="ECO:0007669"/>
    <property type="project" value="TreeGrafter"/>
</dbReference>
<gene>
    <name evidence="5" type="ORF">FTUN_7786</name>
</gene>
<dbReference type="Gene3D" id="2.40.420.20">
    <property type="match status" value="1"/>
</dbReference>
<feature type="region of interest" description="Disordered" evidence="2">
    <location>
        <begin position="1"/>
        <end position="61"/>
    </location>
</feature>
<dbReference type="Pfam" id="PF25973">
    <property type="entry name" value="BSH_CzcB"/>
    <property type="match status" value="1"/>
</dbReference>
<dbReference type="GO" id="GO:0046914">
    <property type="term" value="F:transition metal ion binding"/>
    <property type="evidence" value="ECO:0007669"/>
    <property type="project" value="TreeGrafter"/>
</dbReference>
<accession>A0A6M5Z3Z3</accession>
<keyword evidence="6" id="KW-1185">Reference proteome</keyword>
<dbReference type="Gene3D" id="2.40.50.100">
    <property type="match status" value="1"/>
</dbReference>
<protein>
    <recommendedName>
        <fullName evidence="4">CzcB-like barrel-sandwich hybrid domain-containing protein</fullName>
    </recommendedName>
</protein>
<sequence>MATATPNPTETATNVSVVSPSVSTTEVKILPPTGSPTTTGVHEPLAGHGVSGGGLSEPPGSRKETLKTVAILFVAMAVLGVVFAVSLGWELPGLTHEKGQTTKAPDTAPLKVELVKDEKQPSGYVPNTLAIPPAVQESLGILRKGRVEGVAVVTLPLTNQTIEFPGSTAVNPAKIARIKVRFPTNGSEVTSIGKTVESFPPTVERELRTGDTVKAGQVLADFYSVDVGSKKNDLIDAVYQLKLDQEIYDRAVASGGAVPEVFVKNAYRAVVGDLNAIDRAVKTLQTWNVPQEDIDAVRKEAEEISKQLIAKPGTRPTIDPEKEKQWGKVSLRSPISGVILERNITANEIVIDNTVNIFQIANVDDLLVIVNVPEDYLPRLRDLQKRGLLNWTIQTAGAPIKFKVTPATLDGLRDAGAPPAVVEKLQGLTNRELATRSLLEDEIGTVLTKDEREHWQKKLAEASKVGLVGPVNEIGYLIDPNTHTAILKGPIKNENRALRAGQGVIATIDLPREENVVEVPMAAIADDGRQTVVFVQPDPAKPHYTMQRVKVTHRFDKIAYVSSVLTDADIALGLSQVKDGLLPFSPLKEGDRVLTTGILDLKKELDDRQSALADSKKP</sequence>
<keyword evidence="3" id="KW-0812">Transmembrane</keyword>
<dbReference type="KEGG" id="ftj:FTUN_7786"/>
<organism evidence="5 6">
    <name type="scientific">Frigoriglobus tundricola</name>
    <dbReference type="NCBI Taxonomy" id="2774151"/>
    <lineage>
        <taxon>Bacteria</taxon>
        <taxon>Pseudomonadati</taxon>
        <taxon>Planctomycetota</taxon>
        <taxon>Planctomycetia</taxon>
        <taxon>Gemmatales</taxon>
        <taxon>Gemmataceae</taxon>
        <taxon>Frigoriglobus</taxon>
    </lineage>
</organism>
<evidence type="ECO:0000313" key="6">
    <source>
        <dbReference type="Proteomes" id="UP000503447"/>
    </source>
</evidence>
<reference evidence="6" key="1">
    <citation type="submission" date="2020-05" db="EMBL/GenBank/DDBJ databases">
        <title>Frigoriglobus tundricola gen. nov., sp. nov., a psychrotolerant cellulolytic planctomycete of the family Gemmataceae with two divergent copies of 16S rRNA gene.</title>
        <authorList>
            <person name="Kulichevskaya I.S."/>
            <person name="Ivanova A.A."/>
            <person name="Naumoff D.G."/>
            <person name="Beletsky A.V."/>
            <person name="Rijpstra W.I.C."/>
            <person name="Sinninghe Damste J.S."/>
            <person name="Mardanov A.V."/>
            <person name="Ravin N.V."/>
            <person name="Dedysh S.N."/>
        </authorList>
    </citation>
    <scope>NUCLEOTIDE SEQUENCE [LARGE SCALE GENOMIC DNA]</scope>
    <source>
        <strain evidence="6">PL17</strain>
    </source>
</reference>
<evidence type="ECO:0000256" key="3">
    <source>
        <dbReference type="SAM" id="Phobius"/>
    </source>
</evidence>
<evidence type="ECO:0000256" key="1">
    <source>
        <dbReference type="ARBA" id="ARBA00022448"/>
    </source>
</evidence>
<keyword evidence="3" id="KW-0472">Membrane</keyword>
<dbReference type="Gene3D" id="1.10.287.470">
    <property type="entry name" value="Helix hairpin bin"/>
    <property type="match status" value="1"/>
</dbReference>
<evidence type="ECO:0000256" key="2">
    <source>
        <dbReference type="SAM" id="MobiDB-lite"/>
    </source>
</evidence>
<dbReference type="PANTHER" id="PTHR30097:SF4">
    <property type="entry name" value="SLR6042 PROTEIN"/>
    <property type="match status" value="1"/>
</dbReference>
<feature type="transmembrane region" description="Helical" evidence="3">
    <location>
        <begin position="69"/>
        <end position="89"/>
    </location>
</feature>
<dbReference type="AlphaFoldDB" id="A0A6M5Z3Z3"/>
<evidence type="ECO:0000313" key="5">
    <source>
        <dbReference type="EMBL" id="QJX00162.1"/>
    </source>
</evidence>
<keyword evidence="3" id="KW-1133">Transmembrane helix</keyword>
<feature type="domain" description="CzcB-like barrel-sandwich hybrid" evidence="4">
    <location>
        <begin position="208"/>
        <end position="362"/>
    </location>
</feature>
<keyword evidence="1" id="KW-0813">Transport</keyword>
<feature type="compositionally biased region" description="Low complexity" evidence="2">
    <location>
        <begin position="1"/>
        <end position="25"/>
    </location>
</feature>
<dbReference type="GO" id="GO:0060003">
    <property type="term" value="P:copper ion export"/>
    <property type="evidence" value="ECO:0007669"/>
    <property type="project" value="TreeGrafter"/>
</dbReference>
<dbReference type="PANTHER" id="PTHR30097">
    <property type="entry name" value="CATION EFFLUX SYSTEM PROTEIN CUSB"/>
    <property type="match status" value="1"/>
</dbReference>
<dbReference type="Gene3D" id="2.40.30.170">
    <property type="match status" value="1"/>
</dbReference>
<dbReference type="EMBL" id="CP053452">
    <property type="protein sequence ID" value="QJX00162.1"/>
    <property type="molecule type" value="Genomic_DNA"/>
</dbReference>